<evidence type="ECO:0000256" key="2">
    <source>
        <dbReference type="SAM" id="Phobius"/>
    </source>
</evidence>
<keyword evidence="2" id="KW-1133">Transmembrane helix</keyword>
<feature type="compositionally biased region" description="Low complexity" evidence="1">
    <location>
        <begin position="324"/>
        <end position="358"/>
    </location>
</feature>
<keyword evidence="2" id="KW-0472">Membrane</keyword>
<name>A0A5M9ZEB5_9BIFI</name>
<organism evidence="3 4">
    <name type="scientific">Bifidobacterium callitrichos</name>
    <dbReference type="NCBI Taxonomy" id="762209"/>
    <lineage>
        <taxon>Bacteria</taxon>
        <taxon>Bacillati</taxon>
        <taxon>Actinomycetota</taxon>
        <taxon>Actinomycetes</taxon>
        <taxon>Bifidobacteriales</taxon>
        <taxon>Bifidobacteriaceae</taxon>
        <taxon>Bifidobacterium</taxon>
    </lineage>
</organism>
<comment type="caution">
    <text evidence="3">The sequence shown here is derived from an EMBL/GenBank/DDBJ whole genome shotgun (WGS) entry which is preliminary data.</text>
</comment>
<proteinExistence type="predicted"/>
<feature type="transmembrane region" description="Helical" evidence="2">
    <location>
        <begin position="163"/>
        <end position="185"/>
    </location>
</feature>
<feature type="compositionally biased region" description="Low complexity" evidence="1">
    <location>
        <begin position="231"/>
        <end position="293"/>
    </location>
</feature>
<gene>
    <name evidence="3" type="ORF">EMB92_02645</name>
</gene>
<reference evidence="3 4" key="1">
    <citation type="journal article" date="2019" name="Syst. Appl. Microbiol.">
        <title>Characterization of Bifidobacterium species in feaces of the Egyptian fruit bat: Description of B. vespertilionis sp. nov. and B. rousetti sp. nov.</title>
        <authorList>
            <person name="Modesto M."/>
            <person name="Satti M."/>
            <person name="Watanabe K."/>
            <person name="Puglisi E."/>
            <person name="Morelli L."/>
            <person name="Huang C.-H."/>
            <person name="Liou J.-S."/>
            <person name="Miyashita M."/>
            <person name="Tamura T."/>
            <person name="Saito S."/>
            <person name="Mori K."/>
            <person name="Huang L."/>
            <person name="Sciavilla P."/>
            <person name="Sandri C."/>
            <person name="Spiezio C."/>
            <person name="Vitali F."/>
            <person name="Cavalieri D."/>
            <person name="Perpetuini G."/>
            <person name="Tofalo R."/>
            <person name="Bonetti A."/>
            <person name="Arita M."/>
            <person name="Mattarelli P."/>
        </authorList>
    </citation>
    <scope>NUCLEOTIDE SEQUENCE [LARGE SCALE GENOMIC DNA]</scope>
    <source>
        <strain evidence="3 4">RST27</strain>
    </source>
</reference>
<feature type="compositionally biased region" description="Gly residues" evidence="1">
    <location>
        <begin position="309"/>
        <end position="323"/>
    </location>
</feature>
<evidence type="ECO:0000313" key="4">
    <source>
        <dbReference type="Proteomes" id="UP000326060"/>
    </source>
</evidence>
<feature type="region of interest" description="Disordered" evidence="1">
    <location>
        <begin position="65"/>
        <end position="98"/>
    </location>
</feature>
<feature type="transmembrane region" description="Helical" evidence="2">
    <location>
        <begin position="30"/>
        <end position="53"/>
    </location>
</feature>
<dbReference type="Proteomes" id="UP000326060">
    <property type="component" value="Unassembled WGS sequence"/>
</dbReference>
<evidence type="ECO:0000256" key="1">
    <source>
        <dbReference type="SAM" id="MobiDB-lite"/>
    </source>
</evidence>
<accession>A0A5M9ZEB5</accession>
<sequence length="358" mass="34651">MMKFIKGLSISQIVAGSLAAVTSFLLSAKIGVGGSVIGAAASYIISTVAANIYKNVLDASGEKLQSITPGSSDDSDDADKEQTPTSASASDIDAAKATDDDAAESDATTVIAGAAGAVRAPREVSSNVLSADRRGLPATRTSTFTLEEIRRTRKRRIDPKRMAIIVSVVSGLIGVAFAAGLVLLFTNGNGTDTVVRDVVHPTTSQTQTTENETDTDGTSTAPSLPQDHPGTDSGSTDSGDSGNDSTTDSNSTDSSDSTNGTTGSETDSSSGSSSGSTGSTGSNSSDSGSTSGSNGSGTGTSGGASSNGSGSGESGSNGSGSSGTTGSDSGASGSTSSSTGSTGTGSSSGSSSGSTGSN</sequence>
<feature type="compositionally biased region" description="Low complexity" evidence="1">
    <location>
        <begin position="202"/>
        <end position="220"/>
    </location>
</feature>
<dbReference type="AlphaFoldDB" id="A0A5M9ZEB5"/>
<protein>
    <submittedName>
        <fullName evidence="3">Uncharacterized protein</fullName>
    </submittedName>
</protein>
<evidence type="ECO:0000313" key="3">
    <source>
        <dbReference type="EMBL" id="KAA8817480.1"/>
    </source>
</evidence>
<dbReference type="EMBL" id="RZJP01000001">
    <property type="protein sequence ID" value="KAA8817480.1"/>
    <property type="molecule type" value="Genomic_DNA"/>
</dbReference>
<feature type="region of interest" description="Disordered" evidence="1">
    <location>
        <begin position="201"/>
        <end position="358"/>
    </location>
</feature>
<keyword evidence="2" id="KW-0812">Transmembrane</keyword>